<dbReference type="KEGG" id="avu:BK816_00260"/>
<dbReference type="Proteomes" id="UP000176288">
    <property type="component" value="Chromosome"/>
</dbReference>
<dbReference type="EMBL" id="CP017812">
    <property type="protein sequence ID" value="AOZ71915.1"/>
    <property type="molecule type" value="Genomic_DNA"/>
</dbReference>
<dbReference type="AlphaFoldDB" id="A0A1D9MHY2"/>
<sequence length="81" mass="9211">MKMFHLTGEDDHKDEKHHHEDERPRSLEEVERDFGEEIAPDGDFTDPNAYIETHMGGVGADGGASEVAWQMAKEQNRGMTR</sequence>
<proteinExistence type="predicted"/>
<reference evidence="2 3" key="1">
    <citation type="submission" date="2016-10" db="EMBL/GenBank/DDBJ databases">
        <title>Actinomyces aegypiusis sp. nov., isolated from the Aegypius monachus in Qinghai Tibet Plateau China.</title>
        <authorList>
            <person name="Wang Y."/>
        </authorList>
    </citation>
    <scope>NUCLEOTIDE SEQUENCE [LARGE SCALE GENOMIC DNA]</scope>
    <source>
        <strain evidence="2 3">VUL4_3</strain>
    </source>
</reference>
<feature type="compositionally biased region" description="Basic and acidic residues" evidence="1">
    <location>
        <begin position="7"/>
        <end position="35"/>
    </location>
</feature>
<evidence type="ECO:0000313" key="3">
    <source>
        <dbReference type="Proteomes" id="UP000176288"/>
    </source>
</evidence>
<dbReference type="RefSeq" id="WP_071163381.1">
    <property type="nucleotide sequence ID" value="NZ_CP017812.1"/>
</dbReference>
<accession>A0A1D9MHY2</accession>
<name>A0A1D9MHY2_9ACTO</name>
<feature type="region of interest" description="Disordered" evidence="1">
    <location>
        <begin position="1"/>
        <end position="57"/>
    </location>
</feature>
<organism evidence="2 3">
    <name type="scientific">Boudabousia tangfeifanii</name>
    <dbReference type="NCBI Taxonomy" id="1912795"/>
    <lineage>
        <taxon>Bacteria</taxon>
        <taxon>Bacillati</taxon>
        <taxon>Actinomycetota</taxon>
        <taxon>Actinomycetes</taxon>
        <taxon>Actinomycetales</taxon>
        <taxon>Actinomycetaceae</taxon>
        <taxon>Boudabousia</taxon>
    </lineage>
</organism>
<keyword evidence="3" id="KW-1185">Reference proteome</keyword>
<gene>
    <name evidence="2" type="ORF">BK816_00260</name>
</gene>
<protein>
    <submittedName>
        <fullName evidence="2">Uncharacterized protein</fullName>
    </submittedName>
</protein>
<dbReference type="STRING" id="1912795.BK816_00260"/>
<evidence type="ECO:0000256" key="1">
    <source>
        <dbReference type="SAM" id="MobiDB-lite"/>
    </source>
</evidence>
<evidence type="ECO:0000313" key="2">
    <source>
        <dbReference type="EMBL" id="AOZ71915.1"/>
    </source>
</evidence>